<organism evidence="2 3">
    <name type="scientific">Mytilus edulis</name>
    <name type="common">Blue mussel</name>
    <dbReference type="NCBI Taxonomy" id="6550"/>
    <lineage>
        <taxon>Eukaryota</taxon>
        <taxon>Metazoa</taxon>
        <taxon>Spiralia</taxon>
        <taxon>Lophotrochozoa</taxon>
        <taxon>Mollusca</taxon>
        <taxon>Bivalvia</taxon>
        <taxon>Autobranchia</taxon>
        <taxon>Pteriomorphia</taxon>
        <taxon>Mytilida</taxon>
        <taxon>Mytiloidea</taxon>
        <taxon>Mytilidae</taxon>
        <taxon>Mytilinae</taxon>
        <taxon>Mytilus</taxon>
    </lineage>
</organism>
<protein>
    <submittedName>
        <fullName evidence="2">Uncharacterized protein</fullName>
    </submittedName>
</protein>
<reference evidence="2" key="1">
    <citation type="submission" date="2021-03" db="EMBL/GenBank/DDBJ databases">
        <authorList>
            <person name="Bekaert M."/>
        </authorList>
    </citation>
    <scope>NUCLEOTIDE SEQUENCE</scope>
</reference>
<dbReference type="Pfam" id="PF02992">
    <property type="entry name" value="Transposase_21"/>
    <property type="match status" value="1"/>
</dbReference>
<name>A0A8S3SEK0_MYTED</name>
<evidence type="ECO:0000313" key="2">
    <source>
        <dbReference type="EMBL" id="CAG2219411.1"/>
    </source>
</evidence>
<sequence>MLPKANLGPNYGNKENSEALKEPVDKCLIEAKEQAYQSVLSILDTRVQELNSTISTVLNTGISYFDINSPPSGEARTKLAKEANNMNEEYTLKLRKFVTDMRNKSRSNNDSPSGPTRERDERRTPYSRNERRDKTPKNRSKQRDNDYKNNDLIKRYDACVNDCLLFCKTSDNDHSLDRECTKCGELRYKAESLSARKTFTYMPIGPRLSRIFGSDNICKILYSRQDLCNGKLTDITDGKIYKSWCEDGGVFQNMEESCTVPLALFCDGLNPHKSMATPKSMWPLILTWLNLPVNIRNIFIIDYHNVVLDPLVLEVAMRNGNDMIAQPPEKDYNRCHRHTAYRRYVLRIHISWIWEQTKNSKLLCLGSQERFPRPIWPIRWIFSKCKERGIFHVLAKRYVQRVLDICADYAYIEVLFQCEKVMCYAINLKPTGRLSFTRMGYYEQCSSDR</sequence>
<keyword evidence="3" id="KW-1185">Reference proteome</keyword>
<dbReference type="InterPro" id="IPR004242">
    <property type="entry name" value="Transposase_21"/>
</dbReference>
<dbReference type="AlphaFoldDB" id="A0A8S3SEK0"/>
<evidence type="ECO:0000256" key="1">
    <source>
        <dbReference type="SAM" id="MobiDB-lite"/>
    </source>
</evidence>
<feature type="region of interest" description="Disordered" evidence="1">
    <location>
        <begin position="97"/>
        <end position="147"/>
    </location>
</feature>
<dbReference type="OrthoDB" id="6169180at2759"/>
<feature type="compositionally biased region" description="Basic and acidic residues" evidence="1">
    <location>
        <begin position="116"/>
        <end position="147"/>
    </location>
</feature>
<accession>A0A8S3SEK0</accession>
<dbReference type="EMBL" id="CAJPWZ010001630">
    <property type="protein sequence ID" value="CAG2219411.1"/>
    <property type="molecule type" value="Genomic_DNA"/>
</dbReference>
<gene>
    <name evidence="2" type="ORF">MEDL_33038</name>
</gene>
<proteinExistence type="predicted"/>
<evidence type="ECO:0000313" key="3">
    <source>
        <dbReference type="Proteomes" id="UP000683360"/>
    </source>
</evidence>
<comment type="caution">
    <text evidence="2">The sequence shown here is derived from an EMBL/GenBank/DDBJ whole genome shotgun (WGS) entry which is preliminary data.</text>
</comment>
<dbReference type="Proteomes" id="UP000683360">
    <property type="component" value="Unassembled WGS sequence"/>
</dbReference>